<evidence type="ECO:0008006" key="3">
    <source>
        <dbReference type="Google" id="ProtNLM"/>
    </source>
</evidence>
<evidence type="ECO:0000313" key="1">
    <source>
        <dbReference type="EMBL" id="RYM35489.1"/>
    </source>
</evidence>
<organism evidence="1 2">
    <name type="scientific">Brumimicrobium glaciale</name>
    <dbReference type="NCBI Taxonomy" id="200475"/>
    <lineage>
        <taxon>Bacteria</taxon>
        <taxon>Pseudomonadati</taxon>
        <taxon>Bacteroidota</taxon>
        <taxon>Flavobacteriia</taxon>
        <taxon>Flavobacteriales</taxon>
        <taxon>Crocinitomicaceae</taxon>
        <taxon>Brumimicrobium</taxon>
    </lineage>
</organism>
<dbReference type="AlphaFoldDB" id="A0A4Q4KS61"/>
<dbReference type="OrthoDB" id="4393931at2"/>
<accession>A0A4Q4KS61</accession>
<evidence type="ECO:0000313" key="2">
    <source>
        <dbReference type="Proteomes" id="UP000293952"/>
    </source>
</evidence>
<name>A0A4Q4KS61_9FLAO</name>
<dbReference type="EMBL" id="SETE01000001">
    <property type="protein sequence ID" value="RYM35489.1"/>
    <property type="molecule type" value="Genomic_DNA"/>
</dbReference>
<reference evidence="1 2" key="1">
    <citation type="submission" date="2019-02" db="EMBL/GenBank/DDBJ databases">
        <title>Genome sequence of the sea-ice species Brumimicrobium glaciale.</title>
        <authorList>
            <person name="Bowman J.P."/>
        </authorList>
    </citation>
    <scope>NUCLEOTIDE SEQUENCE [LARGE SCALE GENOMIC DNA]</scope>
    <source>
        <strain evidence="1 2">IC156</strain>
    </source>
</reference>
<gene>
    <name evidence="1" type="ORF">ERX46_00420</name>
</gene>
<dbReference type="InterPro" id="IPR041289">
    <property type="entry name" value="Bact_RF_family3"/>
</dbReference>
<proteinExistence type="predicted"/>
<dbReference type="Proteomes" id="UP000293952">
    <property type="component" value="Unassembled WGS sequence"/>
</dbReference>
<dbReference type="RefSeq" id="WP_130091856.1">
    <property type="nucleotide sequence ID" value="NZ_SETE01000001.1"/>
</dbReference>
<comment type="caution">
    <text evidence="1">The sequence shown here is derived from an EMBL/GenBank/DDBJ whole genome shotgun (WGS) entry which is preliminary data.</text>
</comment>
<dbReference type="SUPFAM" id="SSF55315">
    <property type="entry name" value="L30e-like"/>
    <property type="match status" value="1"/>
</dbReference>
<dbReference type="Pfam" id="PF18845">
    <property type="entry name" value="baeRF_family3"/>
    <property type="match status" value="1"/>
</dbReference>
<keyword evidence="2" id="KW-1185">Reference proteome</keyword>
<protein>
    <recommendedName>
        <fullName evidence="3">eRF1 domain-containing protein</fullName>
    </recommendedName>
</protein>
<sequence length="357" mass="40924">MKSKLNELKSVVAENCITIILNTHRTAPDNQKDIIVIKNLITEAENRLIESTDKRVAANLIERIKELADSIDHSQNLESLILFVNEDISEIVRLPMKVEDRVIIGDTFATRDLMRAMHTNSQYYVLVLSQEKARLIQAFNDEVVKEVKGEFPFKNNQFNTSNWVDKSNATRKDNLIAEYFNQVDKAVNEVRKSTGLPVLICSEESNYNDYLKIADEKNTIFQTFLSGNRLENKDHEIVKEAWAIMKEYLVNRNDNRISELDKAVGTGNYLSDLNEIWKAIKNGKVQTVFVEQGLFKPALLKDDEIEIVSEDKSEDSNYIDDILDELLELNMSFGGENVFLPKGKLEKFNGYGAITRY</sequence>
<dbReference type="InterPro" id="IPR029064">
    <property type="entry name" value="Ribosomal_eL30-like_sf"/>
</dbReference>